<evidence type="ECO:0000313" key="3">
    <source>
        <dbReference type="EMBL" id="SEJ03526.1"/>
    </source>
</evidence>
<evidence type="ECO:0000259" key="2">
    <source>
        <dbReference type="SMART" id="SM00014"/>
    </source>
</evidence>
<dbReference type="EMBL" id="FNYO01000033">
    <property type="protein sequence ID" value="SEJ03526.1"/>
    <property type="molecule type" value="Genomic_DNA"/>
</dbReference>
<reference evidence="5 6" key="1">
    <citation type="submission" date="2016-10" db="EMBL/GenBank/DDBJ databases">
        <authorList>
            <person name="de Groot N.N."/>
        </authorList>
    </citation>
    <scope>NUCLEOTIDE SEQUENCE [LARGE SCALE GENOMIC DNA]</scope>
    <source>
        <strain evidence="3 5">DSM 1041</strain>
        <strain evidence="4 6">DSM 373</strain>
    </source>
</reference>
<dbReference type="AlphaFoldDB" id="A0A1H6VIM8"/>
<evidence type="ECO:0000256" key="1">
    <source>
        <dbReference type="SAM" id="Phobius"/>
    </source>
</evidence>
<keyword evidence="1" id="KW-1133">Transmembrane helix</keyword>
<evidence type="ECO:0000313" key="6">
    <source>
        <dbReference type="Proteomes" id="UP000199250"/>
    </source>
</evidence>
<dbReference type="SUPFAM" id="SSF48317">
    <property type="entry name" value="Acid phosphatase/Vanadium-dependent haloperoxidase"/>
    <property type="match status" value="1"/>
</dbReference>
<keyword evidence="1" id="KW-0472">Membrane</keyword>
<dbReference type="Proteomes" id="UP000199250">
    <property type="component" value="Unassembled WGS sequence"/>
</dbReference>
<organism evidence="3 5">
    <name type="scientific">Azotobacter beijerinckii</name>
    <dbReference type="NCBI Taxonomy" id="170623"/>
    <lineage>
        <taxon>Bacteria</taxon>
        <taxon>Pseudomonadati</taxon>
        <taxon>Pseudomonadota</taxon>
        <taxon>Gammaproteobacteria</taxon>
        <taxon>Pseudomonadales</taxon>
        <taxon>Pseudomonadaceae</taxon>
        <taxon>Azotobacter</taxon>
    </lineage>
</organism>
<feature type="domain" description="Phosphatidic acid phosphatase type 2/haloperoxidase" evidence="2">
    <location>
        <begin position="103"/>
        <end position="201"/>
    </location>
</feature>
<protein>
    <submittedName>
        <fullName evidence="3">PAP2 superfamily protein</fullName>
    </submittedName>
</protein>
<feature type="transmembrane region" description="Helical" evidence="1">
    <location>
        <begin position="54"/>
        <end position="73"/>
    </location>
</feature>
<accession>A0A1H6VIM8</accession>
<proteinExistence type="predicted"/>
<dbReference type="SMART" id="SM00014">
    <property type="entry name" value="acidPPc"/>
    <property type="match status" value="1"/>
</dbReference>
<gene>
    <name evidence="4" type="ORF">SAMN04244572_02687</name>
    <name evidence="3" type="ORF">SAMN04244579_02876</name>
</gene>
<name>A0A1H6VIM8_9GAMM</name>
<dbReference type="InterPro" id="IPR000326">
    <property type="entry name" value="PAP2/HPO"/>
</dbReference>
<dbReference type="STRING" id="170623.SAMN04244579_02876"/>
<sequence>MRSPNMRFKSFVTLTGALLARRSFTRMLAAAKDCRRGAVTVAAAQFLGALRARFAVMLVALLPVVVATPTYALSQESVGSFLATAMPLATLGTELYRGDREGAWQYALTFTTASVSTEVLKHVIHSERPDGSDNQSFPSGHATRAFSAAAYVRERHGLEAAAPLYVTALYVGYTRVNADRHRWADIAGAALVAEVAAAWLVERAPAAQVTISPEFDRRFVGARFFARW</sequence>
<dbReference type="Proteomes" id="UP000199005">
    <property type="component" value="Unassembled WGS sequence"/>
</dbReference>
<evidence type="ECO:0000313" key="5">
    <source>
        <dbReference type="Proteomes" id="UP000199005"/>
    </source>
</evidence>
<dbReference type="EMBL" id="FNYQ01000046">
    <property type="protein sequence ID" value="SEJ08371.1"/>
    <property type="molecule type" value="Genomic_DNA"/>
</dbReference>
<dbReference type="Pfam" id="PF01569">
    <property type="entry name" value="PAP2"/>
    <property type="match status" value="1"/>
</dbReference>
<evidence type="ECO:0000313" key="4">
    <source>
        <dbReference type="EMBL" id="SEJ08371.1"/>
    </source>
</evidence>
<keyword evidence="1" id="KW-0812">Transmembrane</keyword>
<dbReference type="InterPro" id="IPR036938">
    <property type="entry name" value="PAP2/HPO_sf"/>
</dbReference>
<dbReference type="Gene3D" id="1.20.144.10">
    <property type="entry name" value="Phosphatidic acid phosphatase type 2/haloperoxidase"/>
    <property type="match status" value="1"/>
</dbReference>